<comment type="caution">
    <text evidence="1">The sequence shown here is derived from an EMBL/GenBank/DDBJ whole genome shotgun (WGS) entry which is preliminary data.</text>
</comment>
<protein>
    <submittedName>
        <fullName evidence="1">Chloride channel protein</fullName>
    </submittedName>
</protein>
<evidence type="ECO:0000313" key="1">
    <source>
        <dbReference type="EMBL" id="PXF60701.1"/>
    </source>
</evidence>
<dbReference type="EMBL" id="PQXF01000013">
    <property type="protein sequence ID" value="PXF60701.1"/>
    <property type="molecule type" value="Genomic_DNA"/>
</dbReference>
<evidence type="ECO:0000313" key="2">
    <source>
        <dbReference type="Proteomes" id="UP000248329"/>
    </source>
</evidence>
<gene>
    <name evidence="1" type="ORF">C4B59_08445</name>
</gene>
<reference evidence="1" key="1">
    <citation type="submission" date="2018-01" db="EMBL/GenBank/DDBJ databases">
        <authorList>
            <person name="Krukenberg V."/>
        </authorList>
    </citation>
    <scope>NUCLEOTIDE SEQUENCE</scope>
    <source>
        <strain evidence="1">E20ANME2</strain>
    </source>
</reference>
<sequence length="593" mass="63124">MRKLNFEYIEHWVPYSILIGLAAGASAVIFYSLLSVISHYVLGGIGCYYGAPTGCEQPLLSVPSVTSPSSITDLHTWYLVAIPVIGGLVAGLITYRYAPEAVGEGTDAVIDSYHQQQGRIRSRIPIVKTIASAITIGTGGSAGREGPITQIGAGFGSYLADKLKLDDNGRRMMLLCGAAGGIGSIFRAPLGGALFAISVLYKRDSEFESLVPAFISSIIAYSVFCSVFGWGSLFTTPEYTFTHPAELVFDAILGILCGLVGILHINIFHGIRDLFKKWGIKNYSKPMIGGLLLGSLVLFVQQSCGCGYCIFGGGYESIQSAIDGELAVDVLILLVIAKILATSFTLGSGGSGGVFAPTLAVGATLGGAFGIVAHAMFPGTIGDMQSTSFVLIGMAALLAGVARVPIAAIVIVSELTGNYNLLPPLMFASTIAYLVTINWTIYEKQVPARVDSPAHRAELTIDILENASVRDAMATDVLPVSPTNSVQTVLNLITRYGHIGYPVLDDTHIVGIVTFKDAERVPTEGREEVLVEQVMTPTASLIVTYSDESLEDALRKLVLNDIGRLPVVDRDDQSKLLGIVTKSDIIRLHAQLR</sequence>
<name>A0AC61L2R0_9EURY</name>
<accession>A0AC61L2R0</accession>
<proteinExistence type="predicted"/>
<dbReference type="Proteomes" id="UP000248329">
    <property type="component" value="Unassembled WGS sequence"/>
</dbReference>
<organism evidence="1 2">
    <name type="scientific">Candidatus Methanogaster sp</name>
    <dbReference type="NCBI Taxonomy" id="3386292"/>
    <lineage>
        <taxon>Archaea</taxon>
        <taxon>Methanobacteriati</taxon>
        <taxon>Methanobacteriota</taxon>
        <taxon>Stenosarchaea group</taxon>
        <taxon>Methanomicrobia</taxon>
        <taxon>Methanosarcinales</taxon>
        <taxon>ANME-2 cluster</taxon>
        <taxon>Candidatus Methanogasteraceae</taxon>
        <taxon>Candidatus Methanogaster</taxon>
    </lineage>
</organism>